<evidence type="ECO:0000313" key="2">
    <source>
        <dbReference type="EMBL" id="MBD2860015.1"/>
    </source>
</evidence>
<comment type="caution">
    <text evidence="2">The sequence shown here is derived from an EMBL/GenBank/DDBJ whole genome shotgun (WGS) entry which is preliminary data.</text>
</comment>
<keyword evidence="1" id="KW-0732">Signal</keyword>
<keyword evidence="3" id="KW-1185">Reference proteome</keyword>
<dbReference type="AlphaFoldDB" id="A0A927GX04"/>
<feature type="signal peptide" evidence="1">
    <location>
        <begin position="1"/>
        <end position="22"/>
    </location>
</feature>
<name>A0A927GX04_9GAMM</name>
<dbReference type="EMBL" id="JACXLD010000009">
    <property type="protein sequence ID" value="MBD2860015.1"/>
    <property type="molecule type" value="Genomic_DNA"/>
</dbReference>
<dbReference type="Proteomes" id="UP000610558">
    <property type="component" value="Unassembled WGS sequence"/>
</dbReference>
<dbReference type="RefSeq" id="WP_190766450.1">
    <property type="nucleotide sequence ID" value="NZ_JACXLD010000009.1"/>
</dbReference>
<organism evidence="2 3">
    <name type="scientific">Spongiibacter pelagi</name>
    <dbReference type="NCBI Taxonomy" id="2760804"/>
    <lineage>
        <taxon>Bacteria</taxon>
        <taxon>Pseudomonadati</taxon>
        <taxon>Pseudomonadota</taxon>
        <taxon>Gammaproteobacteria</taxon>
        <taxon>Cellvibrionales</taxon>
        <taxon>Spongiibacteraceae</taxon>
        <taxon>Spongiibacter</taxon>
    </lineage>
</organism>
<gene>
    <name evidence="2" type="ORF">IB286_13480</name>
</gene>
<evidence type="ECO:0000313" key="3">
    <source>
        <dbReference type="Proteomes" id="UP000610558"/>
    </source>
</evidence>
<feature type="chain" id="PRO_5037204129" description="Delta-aminolevulinic acid dehydratase" evidence="1">
    <location>
        <begin position="23"/>
        <end position="211"/>
    </location>
</feature>
<reference evidence="2" key="1">
    <citation type="submission" date="2020-09" db="EMBL/GenBank/DDBJ databases">
        <authorList>
            <person name="Yoon J.-W."/>
        </authorList>
    </citation>
    <scope>NUCLEOTIDE SEQUENCE</scope>
    <source>
        <strain evidence="2">KMU-158</strain>
    </source>
</reference>
<protein>
    <recommendedName>
        <fullName evidence="4">Delta-aminolevulinic acid dehydratase</fullName>
    </recommendedName>
</protein>
<evidence type="ECO:0000256" key="1">
    <source>
        <dbReference type="SAM" id="SignalP"/>
    </source>
</evidence>
<accession>A0A927GX04</accession>
<proteinExistence type="predicted"/>
<evidence type="ECO:0008006" key="4">
    <source>
        <dbReference type="Google" id="ProtNLM"/>
    </source>
</evidence>
<sequence length="211" mass="24098">MRKRFSIPALLLLIFASGNTFACDCLWQGPFKSALEDADLVVRGTISQRRGNSTDLIIAQILKGKEYRQDIRLWGKYADECRPELSDFTPGTEWVLALNRIDNPPDTGFDPFRANISFGRQDDYSLSSCRVSWLPVNENRVSGNIVSAPRWQYLDIKKTPVIWSLFEGWFSGEISDDTLAEAARPQSEARQLLNNTRLFLWERDRESGDSD</sequence>